<organism evidence="3 4">
    <name type="scientific">Linum tenue</name>
    <dbReference type="NCBI Taxonomy" id="586396"/>
    <lineage>
        <taxon>Eukaryota</taxon>
        <taxon>Viridiplantae</taxon>
        <taxon>Streptophyta</taxon>
        <taxon>Embryophyta</taxon>
        <taxon>Tracheophyta</taxon>
        <taxon>Spermatophyta</taxon>
        <taxon>Magnoliopsida</taxon>
        <taxon>eudicotyledons</taxon>
        <taxon>Gunneridae</taxon>
        <taxon>Pentapetalae</taxon>
        <taxon>rosids</taxon>
        <taxon>fabids</taxon>
        <taxon>Malpighiales</taxon>
        <taxon>Linaceae</taxon>
        <taxon>Linum</taxon>
    </lineage>
</organism>
<keyword evidence="1" id="KW-0175">Coiled coil</keyword>
<dbReference type="AlphaFoldDB" id="A0AAV0KGZ9"/>
<evidence type="ECO:0000313" key="4">
    <source>
        <dbReference type="Proteomes" id="UP001154282"/>
    </source>
</evidence>
<reference evidence="3" key="1">
    <citation type="submission" date="2022-08" db="EMBL/GenBank/DDBJ databases">
        <authorList>
            <person name="Gutierrez-Valencia J."/>
        </authorList>
    </citation>
    <scope>NUCLEOTIDE SEQUENCE</scope>
</reference>
<evidence type="ECO:0000256" key="2">
    <source>
        <dbReference type="SAM" id="Phobius"/>
    </source>
</evidence>
<accession>A0AAV0KGZ9</accession>
<name>A0AAV0KGZ9_9ROSI</name>
<keyword evidence="2" id="KW-0812">Transmembrane</keyword>
<gene>
    <name evidence="3" type="ORF">LITE_LOCUS18838</name>
</gene>
<keyword evidence="2" id="KW-0472">Membrane</keyword>
<feature type="transmembrane region" description="Helical" evidence="2">
    <location>
        <begin position="319"/>
        <end position="338"/>
    </location>
</feature>
<evidence type="ECO:0000313" key="3">
    <source>
        <dbReference type="EMBL" id="CAI0421629.1"/>
    </source>
</evidence>
<keyword evidence="4" id="KW-1185">Reference proteome</keyword>
<evidence type="ECO:0000256" key="1">
    <source>
        <dbReference type="SAM" id="Coils"/>
    </source>
</evidence>
<dbReference type="Proteomes" id="UP001154282">
    <property type="component" value="Unassembled WGS sequence"/>
</dbReference>
<keyword evidence="2" id="KW-1133">Transmembrane helix</keyword>
<proteinExistence type="predicted"/>
<dbReference type="EMBL" id="CAMGYJ010000005">
    <property type="protein sequence ID" value="CAI0421629.1"/>
    <property type="molecule type" value="Genomic_DNA"/>
</dbReference>
<protein>
    <submittedName>
        <fullName evidence="3">Uncharacterized protein</fullName>
    </submittedName>
</protein>
<feature type="coiled-coil region" evidence="1">
    <location>
        <begin position="165"/>
        <end position="262"/>
    </location>
</feature>
<sequence>MSSSSRFVVNSNSIFLSGTGDGVVAVVDTVTDLNSPSYASGDWKIIGAAIGTITTTTISSATIPAGTKLYRGLEIFGAIIEGSSLDKLCKDLFNSQLLVNRDGYQIKYYDKITTGGGFVTGSSYMVKLNNMLGWEKYGVKRPATAPITAVWNRYDVAKGEVVVDYVAAEERRREMDAELGKQRRELGQLQLRLVEKEEILGHYQRILEESKELLREKESAKERLREVIEEKNRVVEEQSRVIKEKEMEIQRLKLNKGEGEKEAAGVGDDGELKKAGEGFGMKEKVVGDDGDGFKAPMDSFLSCCAKDLKVAIIATNRAFFVNVVLSLFLACLCFFRLFG</sequence>
<comment type="caution">
    <text evidence="3">The sequence shown here is derived from an EMBL/GenBank/DDBJ whole genome shotgun (WGS) entry which is preliminary data.</text>
</comment>